<name>A0A484KWA3_9ASTE</name>
<gene>
    <name evidence="1" type="ORF">CCAM_LOCUS9223</name>
</gene>
<accession>A0A484KWA3</accession>
<evidence type="ECO:0000313" key="2">
    <source>
        <dbReference type="Proteomes" id="UP000595140"/>
    </source>
</evidence>
<dbReference type="AlphaFoldDB" id="A0A484KWA3"/>
<proteinExistence type="predicted"/>
<dbReference type="Proteomes" id="UP000595140">
    <property type="component" value="Unassembled WGS sequence"/>
</dbReference>
<dbReference type="EMBL" id="OOIL02000613">
    <property type="protein sequence ID" value="VFQ67447.1"/>
    <property type="molecule type" value="Genomic_DNA"/>
</dbReference>
<organism evidence="1 2">
    <name type="scientific">Cuscuta campestris</name>
    <dbReference type="NCBI Taxonomy" id="132261"/>
    <lineage>
        <taxon>Eukaryota</taxon>
        <taxon>Viridiplantae</taxon>
        <taxon>Streptophyta</taxon>
        <taxon>Embryophyta</taxon>
        <taxon>Tracheophyta</taxon>
        <taxon>Spermatophyta</taxon>
        <taxon>Magnoliopsida</taxon>
        <taxon>eudicotyledons</taxon>
        <taxon>Gunneridae</taxon>
        <taxon>Pentapetalae</taxon>
        <taxon>asterids</taxon>
        <taxon>lamiids</taxon>
        <taxon>Solanales</taxon>
        <taxon>Convolvulaceae</taxon>
        <taxon>Cuscuteae</taxon>
        <taxon>Cuscuta</taxon>
        <taxon>Cuscuta subgen. Grammica</taxon>
        <taxon>Cuscuta sect. Cleistogrammica</taxon>
    </lineage>
</organism>
<protein>
    <submittedName>
        <fullName evidence="1">Uncharacterized protein</fullName>
    </submittedName>
</protein>
<reference evidence="1 2" key="1">
    <citation type="submission" date="2018-04" db="EMBL/GenBank/DDBJ databases">
        <authorList>
            <person name="Vogel A."/>
        </authorList>
    </citation>
    <scope>NUCLEOTIDE SEQUENCE [LARGE SCALE GENOMIC DNA]</scope>
</reference>
<sequence length="217" mass="24439">MEHIRTWVSKTAVPCWEVDFGEVKLCWGAGLKEWVEESVTTGSMNHGSRQTAAVAVEAEEGGGWAGVGEGAGLLLFDQEEGRSDLQECRERVLILQKMNLTPDVMRQALKNLENKRVFRHRSIHVVKVVGEILESKVGRFGGVGVVGGDRGDFGHGESWREKEKAERDRRRLAVGDRREEREGRRTGERAHLMVQTVCFSLLMVQMSEWLRDLPLNG</sequence>
<evidence type="ECO:0000313" key="1">
    <source>
        <dbReference type="EMBL" id="VFQ67447.1"/>
    </source>
</evidence>
<keyword evidence="2" id="KW-1185">Reference proteome</keyword>